<feature type="compositionally biased region" description="Polar residues" evidence="10">
    <location>
        <begin position="372"/>
        <end position="391"/>
    </location>
</feature>
<protein>
    <submittedName>
        <fullName evidence="12">Suppressor of tub2 mutation</fullName>
    </submittedName>
</protein>
<feature type="compositionally biased region" description="Polar residues" evidence="10">
    <location>
        <begin position="726"/>
        <end position="736"/>
    </location>
</feature>
<keyword evidence="9" id="KW-0472">Membrane</keyword>
<evidence type="ECO:0000313" key="13">
    <source>
        <dbReference type="Proteomes" id="UP001437256"/>
    </source>
</evidence>
<dbReference type="PANTHER" id="PTHR21567:SF9">
    <property type="entry name" value="CLIP-ASSOCIATING PROTEIN"/>
    <property type="match status" value="1"/>
</dbReference>
<dbReference type="InterPro" id="IPR016024">
    <property type="entry name" value="ARM-type_fold"/>
</dbReference>
<comment type="subcellular location">
    <subcellularLocation>
        <location evidence="2">Cytoplasm</location>
        <location evidence="2">Cytoskeleton</location>
        <location evidence="2">Spindle</location>
    </subcellularLocation>
    <subcellularLocation>
        <location evidence="1">Membrane</location>
        <topology evidence="1">Multi-pass membrane protein</topology>
    </subcellularLocation>
</comment>
<evidence type="ECO:0000256" key="10">
    <source>
        <dbReference type="SAM" id="MobiDB-lite"/>
    </source>
</evidence>
<evidence type="ECO:0000256" key="4">
    <source>
        <dbReference type="ARBA" id="ARBA00022618"/>
    </source>
</evidence>
<evidence type="ECO:0000256" key="5">
    <source>
        <dbReference type="ARBA" id="ARBA00022692"/>
    </source>
</evidence>
<comment type="similarity">
    <text evidence="3">Belongs to the CLASP family.</text>
</comment>
<evidence type="ECO:0000256" key="1">
    <source>
        <dbReference type="ARBA" id="ARBA00004141"/>
    </source>
</evidence>
<keyword evidence="13" id="KW-1185">Reference proteome</keyword>
<evidence type="ECO:0000256" key="6">
    <source>
        <dbReference type="ARBA" id="ARBA00022701"/>
    </source>
</evidence>
<gene>
    <name evidence="12" type="primary">STU1</name>
    <name evidence="12" type="ORF">AAF712_015364</name>
</gene>
<feature type="domain" description="CLASP N-terminal" evidence="11">
    <location>
        <begin position="437"/>
        <end position="662"/>
    </location>
</feature>
<organism evidence="12 13">
    <name type="scientific">Marasmius tenuissimus</name>
    <dbReference type="NCBI Taxonomy" id="585030"/>
    <lineage>
        <taxon>Eukaryota</taxon>
        <taxon>Fungi</taxon>
        <taxon>Dikarya</taxon>
        <taxon>Basidiomycota</taxon>
        <taxon>Agaricomycotina</taxon>
        <taxon>Agaricomycetes</taxon>
        <taxon>Agaricomycetidae</taxon>
        <taxon>Agaricales</taxon>
        <taxon>Marasmiineae</taxon>
        <taxon>Marasmiaceae</taxon>
        <taxon>Marasmius</taxon>
    </lineage>
</organism>
<keyword evidence="4" id="KW-0132">Cell division</keyword>
<feature type="compositionally biased region" description="Low complexity" evidence="10">
    <location>
        <begin position="742"/>
        <end position="803"/>
    </location>
</feature>
<feature type="region of interest" description="Disordered" evidence="10">
    <location>
        <begin position="339"/>
        <end position="427"/>
    </location>
</feature>
<keyword evidence="8" id="KW-1133">Transmembrane helix</keyword>
<dbReference type="InterPro" id="IPR024395">
    <property type="entry name" value="CLASP_N_dom"/>
</dbReference>
<dbReference type="Proteomes" id="UP001437256">
    <property type="component" value="Unassembled WGS sequence"/>
</dbReference>
<feature type="region of interest" description="Disordered" evidence="10">
    <location>
        <begin position="887"/>
        <end position="950"/>
    </location>
</feature>
<proteinExistence type="inferred from homology"/>
<keyword evidence="7" id="KW-0498">Mitosis</keyword>
<evidence type="ECO:0000256" key="7">
    <source>
        <dbReference type="ARBA" id="ARBA00022776"/>
    </source>
</evidence>
<evidence type="ECO:0000259" key="11">
    <source>
        <dbReference type="Pfam" id="PF12348"/>
    </source>
</evidence>
<dbReference type="PANTHER" id="PTHR21567">
    <property type="entry name" value="CLASP"/>
    <property type="match status" value="1"/>
</dbReference>
<evidence type="ECO:0000256" key="3">
    <source>
        <dbReference type="ARBA" id="ARBA00009549"/>
    </source>
</evidence>
<reference evidence="12 13" key="1">
    <citation type="submission" date="2024-05" db="EMBL/GenBank/DDBJ databases">
        <title>A draft genome resource for the thread blight pathogen Marasmius tenuissimus strain MS-2.</title>
        <authorList>
            <person name="Yulfo-Soto G.E."/>
            <person name="Baruah I.K."/>
            <person name="Amoako-Attah I."/>
            <person name="Bukari Y."/>
            <person name="Meinhardt L.W."/>
            <person name="Bailey B.A."/>
            <person name="Cohen S.P."/>
        </authorList>
    </citation>
    <scope>NUCLEOTIDE SEQUENCE [LARGE SCALE GENOMIC DNA]</scope>
    <source>
        <strain evidence="12 13">MS-2</strain>
    </source>
</reference>
<evidence type="ECO:0000256" key="2">
    <source>
        <dbReference type="ARBA" id="ARBA00004186"/>
    </source>
</evidence>
<evidence type="ECO:0000313" key="12">
    <source>
        <dbReference type="EMBL" id="KAL0057981.1"/>
    </source>
</evidence>
<dbReference type="Pfam" id="PF12348">
    <property type="entry name" value="CLASP_N"/>
    <property type="match status" value="1"/>
</dbReference>
<comment type="caution">
    <text evidence="12">The sequence shown here is derived from an EMBL/GenBank/DDBJ whole genome shotgun (WGS) entry which is preliminary data.</text>
</comment>
<feature type="compositionally biased region" description="Pro residues" evidence="10">
    <location>
        <begin position="912"/>
        <end position="925"/>
    </location>
</feature>
<feature type="region of interest" description="Disordered" evidence="10">
    <location>
        <begin position="991"/>
        <end position="1055"/>
    </location>
</feature>
<accession>A0ABR2Z8J6</accession>
<dbReference type="SUPFAM" id="SSF144091">
    <property type="entry name" value="Rhomboid-like"/>
    <property type="match status" value="1"/>
</dbReference>
<dbReference type="EMBL" id="JBBXMP010000394">
    <property type="protein sequence ID" value="KAL0057981.1"/>
    <property type="molecule type" value="Genomic_DNA"/>
</dbReference>
<feature type="region of interest" description="Disordered" evidence="10">
    <location>
        <begin position="702"/>
        <end position="868"/>
    </location>
</feature>
<dbReference type="InterPro" id="IPR011989">
    <property type="entry name" value="ARM-like"/>
</dbReference>
<evidence type="ECO:0000256" key="9">
    <source>
        <dbReference type="ARBA" id="ARBA00023136"/>
    </source>
</evidence>
<evidence type="ECO:0000256" key="8">
    <source>
        <dbReference type="ARBA" id="ARBA00022989"/>
    </source>
</evidence>
<keyword evidence="5" id="KW-0812">Transmembrane</keyword>
<keyword evidence="6" id="KW-0493">Microtubule</keyword>
<name>A0ABR2Z8J6_9AGAR</name>
<sequence length="1432" mass="153114">MLTHAYYKKDVHTHGSSGAINGIMAVLACAAPTSKFLIWGIVPVPAWLVVSGLFGYDMYKTVNNKGTGGVDTAGHIGDVDVKIDGLNKLQTEIESGGAEIIDSEAVINVLKACLRTSNQHLTTATLSVLPAILPVLISKPFHLSLPHNGQSSTHSSTSSSAPSTLVDVMTLRQVLNALLPPGGLLDRLGDREKAQQKARETLVVLGGLAFRAPGQSALSTSTRSGKGIETPMAIFERFLRENGLSSKVWKVREQSILALVHIRRQFHMFPIRPYLPLLVGCLEDMDAHVRECARTSVVELFSGPAVTDAARADLKKEMTKRGVRKTIVDGVLSKLLGGGSFEGSSNPTSREGSENGDPTISKPKEYIPPSIALQQRKPSGTGSAISRTASHSGVREIPRPLSRAASGSATSPPPPATPTGESSSDVSPVYIASSRDLENEFASMAKSFEGKETEHNWAPREQAIMRVRGMLKGDVHNRYLDVFLACLKDGFIQWSLKTLASLRTTVAVSTCLLYSELAVALGNLLDPFCETLLASLLKMAGFTKKMTAQQSQVSVTSLINHTSGTPRYFVSLMWQILQEKTVQARTYAAAHFKTYLEAHGQRVKFAPEAEVIEKAVRKSLSDPTPAVKEKGRASFWAFHSIWPDRASIIMESLDTTARKQLEKACPDPNAVPSLPSAGPTPAKKSSIAAAIAASRAKAKAIAAAPPTLRHQATSASHAPIRRPASPSGSAAKSMPSTPGAARPTSPLRMSSSPPSPRSRVVSNTAPRPAPVVQQQPRVSNGATTSTSPSSSASPPSQRRTSSPLAQLNTARRAAQVALPPSPPSSKSSPPRQSVLFKPTAPKPLPSLASTLPGPGFGPTRSSILPGLGAGFDDEDSLLIAQAIPLPEEDSDTDDDHSINLMSFGSPSQPRRQLPPPLHPLQPPLRGPASNSQSLGSPRSADSKPGFSNALSTDSVADLSQAGGQPVVEDALRARAEQAESAAERLLELVEPEEDGAGHSSIPPSLLIGSRGAATGGNGNASGSGLLTPKVAKPKPNIGLGGPKQVPASLPVTPTNQNRRATSVMRQAALFKDSPVPANGRRSASSLLDVVQDRKHETGWWLTRKSVLAQRNSSTSTVTEDLDTFIHECTEKLENEEADVGMLQQLVHFCLDNPANEVGGAISPTDLPTSPSPFDHNRSLNSLKSLHTDVWERNRNFDRLFGALQKYLVSERSESEIEHGLMVLWQMHESLSVHLEGREAEMFLVLLQVRYCNKFNVLEATNTIRDALTSKIEPVYGLTTMHASLKSFHSESSRGSEEVKSATYAFGLIAIGKFILRLPAEIAEEELPRIKGTLVSALNDTTSLVVREAAAAAIISAQIVLRDETHLFTLLDGLADEKKNLLTYLFDKHGARGSGSSGIGGRNATVATNGVEKLQKEMRRLDGRTSTPPRSLS</sequence>
<keyword evidence="7" id="KW-0131">Cell cycle</keyword>
<dbReference type="Gene3D" id="1.25.10.10">
    <property type="entry name" value="Leucine-rich Repeat Variant"/>
    <property type="match status" value="2"/>
</dbReference>
<dbReference type="InterPro" id="IPR035952">
    <property type="entry name" value="Rhomboid-like_sf"/>
</dbReference>
<dbReference type="SUPFAM" id="SSF48371">
    <property type="entry name" value="ARM repeat"/>
    <property type="match status" value="1"/>
</dbReference>